<organism evidence="1 2">
    <name type="scientific">Cetraspora pellucida</name>
    <dbReference type="NCBI Taxonomy" id="1433469"/>
    <lineage>
        <taxon>Eukaryota</taxon>
        <taxon>Fungi</taxon>
        <taxon>Fungi incertae sedis</taxon>
        <taxon>Mucoromycota</taxon>
        <taxon>Glomeromycotina</taxon>
        <taxon>Glomeromycetes</taxon>
        <taxon>Diversisporales</taxon>
        <taxon>Gigasporaceae</taxon>
        <taxon>Cetraspora</taxon>
    </lineage>
</organism>
<protein>
    <submittedName>
        <fullName evidence="1">9765_t:CDS:1</fullName>
    </submittedName>
</protein>
<feature type="non-terminal residue" evidence="1">
    <location>
        <position position="1"/>
    </location>
</feature>
<evidence type="ECO:0000313" key="2">
    <source>
        <dbReference type="Proteomes" id="UP000789759"/>
    </source>
</evidence>
<reference evidence="1" key="1">
    <citation type="submission" date="2021-06" db="EMBL/GenBank/DDBJ databases">
        <authorList>
            <person name="Kallberg Y."/>
            <person name="Tangrot J."/>
            <person name="Rosling A."/>
        </authorList>
    </citation>
    <scope>NUCLEOTIDE SEQUENCE</scope>
    <source>
        <strain evidence="1">FL966</strain>
    </source>
</reference>
<evidence type="ECO:0000313" key="1">
    <source>
        <dbReference type="EMBL" id="CAG8829087.1"/>
    </source>
</evidence>
<comment type="caution">
    <text evidence="1">The sequence shown here is derived from an EMBL/GenBank/DDBJ whole genome shotgun (WGS) entry which is preliminary data.</text>
</comment>
<proteinExistence type="predicted"/>
<sequence length="60" mass="6716">HKAINDSTTFIVKVYSTKKFKLSVNVRGKLSSLMPLHQFHELQYGKESVIGRPGGRCGLL</sequence>
<name>A0A9N9PKE9_9GLOM</name>
<dbReference type="AlphaFoldDB" id="A0A9N9PKE9"/>
<accession>A0A9N9PKE9</accession>
<dbReference type="EMBL" id="CAJVQA010061609">
    <property type="protein sequence ID" value="CAG8829087.1"/>
    <property type="molecule type" value="Genomic_DNA"/>
</dbReference>
<keyword evidence="2" id="KW-1185">Reference proteome</keyword>
<dbReference type="Proteomes" id="UP000789759">
    <property type="component" value="Unassembled WGS sequence"/>
</dbReference>
<feature type="non-terminal residue" evidence="1">
    <location>
        <position position="60"/>
    </location>
</feature>
<gene>
    <name evidence="1" type="ORF">CPELLU_LOCUS20460</name>
</gene>